<sequence length="283" mass="31435">QQGLSPEDWTLALDGKARQASPLQPPEQNIHHSSTTITTSSSISLSLSIARHVFRRPSLPRRALLSPPRHQALLVQRRRLRRQAAEPRLQRHPRASRQPPRPRALETASAAASKALARPGFNPLQHPELVLRNKLLATVLVIAAGGASYYVIKGSTSRRKKRRAKRAGTGARLEVVVLAGSPSEPMTRSIALDLERRGFIVYIVCNTIEEEVLVQNESRPDIKPLMIDIVDTQRAKQAIERFTAYLQHPHTPLPGTRPHHLTFRSLLLIPSTTYPSAPIAAFS</sequence>
<keyword evidence="2" id="KW-1133">Transmembrane helix</keyword>
<keyword evidence="4" id="KW-1185">Reference proteome</keyword>
<feature type="non-terminal residue" evidence="3">
    <location>
        <position position="1"/>
    </location>
</feature>
<evidence type="ECO:0000256" key="2">
    <source>
        <dbReference type="SAM" id="Phobius"/>
    </source>
</evidence>
<evidence type="ECO:0000256" key="1">
    <source>
        <dbReference type="SAM" id="MobiDB-lite"/>
    </source>
</evidence>
<name>A0A8T9BJ33_9HELO</name>
<dbReference type="InterPro" id="IPR013952">
    <property type="entry name" value="DUF1776_fun"/>
</dbReference>
<evidence type="ECO:0000313" key="3">
    <source>
        <dbReference type="EMBL" id="TVY18389.1"/>
    </source>
</evidence>
<dbReference type="AlphaFoldDB" id="A0A8T9BJ33"/>
<feature type="region of interest" description="Disordered" evidence="1">
    <location>
        <begin position="18"/>
        <end position="37"/>
    </location>
</feature>
<feature type="non-terminal residue" evidence="3">
    <location>
        <position position="283"/>
    </location>
</feature>
<keyword evidence="2" id="KW-0812">Transmembrane</keyword>
<dbReference type="OrthoDB" id="5308060at2759"/>
<protein>
    <submittedName>
        <fullName evidence="3">UPF0744 protein</fullName>
    </submittedName>
</protein>
<dbReference type="Pfam" id="PF08643">
    <property type="entry name" value="DUF1776"/>
    <property type="match status" value="1"/>
</dbReference>
<keyword evidence="2" id="KW-0472">Membrane</keyword>
<feature type="transmembrane region" description="Helical" evidence="2">
    <location>
        <begin position="135"/>
        <end position="152"/>
    </location>
</feature>
<organism evidence="3 4">
    <name type="scientific">Lachnellula arida</name>
    <dbReference type="NCBI Taxonomy" id="1316785"/>
    <lineage>
        <taxon>Eukaryota</taxon>
        <taxon>Fungi</taxon>
        <taxon>Dikarya</taxon>
        <taxon>Ascomycota</taxon>
        <taxon>Pezizomycotina</taxon>
        <taxon>Leotiomycetes</taxon>
        <taxon>Helotiales</taxon>
        <taxon>Lachnaceae</taxon>
        <taxon>Lachnellula</taxon>
    </lineage>
</organism>
<reference evidence="3 4" key="1">
    <citation type="submission" date="2018-05" db="EMBL/GenBank/DDBJ databases">
        <title>Whole genome sequencing for identification of molecular markers to develop diagnostic detection tools for the regulated plant pathogen Lachnellula willkommii.</title>
        <authorList>
            <person name="Giroux E."/>
            <person name="Bilodeau G."/>
        </authorList>
    </citation>
    <scope>NUCLEOTIDE SEQUENCE [LARGE SCALE GENOMIC DNA]</scope>
    <source>
        <strain evidence="3 4">CBS 203.66</strain>
    </source>
</reference>
<dbReference type="Proteomes" id="UP000469559">
    <property type="component" value="Unassembled WGS sequence"/>
</dbReference>
<accession>A0A8T9BJ33</accession>
<feature type="region of interest" description="Disordered" evidence="1">
    <location>
        <begin position="83"/>
        <end position="112"/>
    </location>
</feature>
<comment type="caution">
    <text evidence="3">The sequence shown here is derived from an EMBL/GenBank/DDBJ whole genome shotgun (WGS) entry which is preliminary data.</text>
</comment>
<gene>
    <name evidence="3" type="primary">SPBC106.03</name>
    <name evidence="3" type="ORF">LARI1_G006580</name>
</gene>
<evidence type="ECO:0000313" key="4">
    <source>
        <dbReference type="Proteomes" id="UP000469559"/>
    </source>
</evidence>
<dbReference type="EMBL" id="QGMF01000175">
    <property type="protein sequence ID" value="TVY18389.1"/>
    <property type="molecule type" value="Genomic_DNA"/>
</dbReference>
<proteinExistence type="predicted"/>